<feature type="transmembrane region" description="Helical" evidence="1">
    <location>
        <begin position="320"/>
        <end position="340"/>
    </location>
</feature>
<feature type="transmembrane region" description="Helical" evidence="1">
    <location>
        <begin position="289"/>
        <end position="308"/>
    </location>
</feature>
<comment type="caution">
    <text evidence="2">The sequence shown here is derived from an EMBL/GenBank/DDBJ whole genome shotgun (WGS) entry which is preliminary data.</text>
</comment>
<protein>
    <submittedName>
        <fullName evidence="2">Uncharacterized protein</fullName>
    </submittedName>
</protein>
<feature type="transmembrane region" description="Helical" evidence="1">
    <location>
        <begin position="151"/>
        <end position="170"/>
    </location>
</feature>
<dbReference type="AlphaFoldDB" id="A0A934NII0"/>
<feature type="transmembrane region" description="Helical" evidence="1">
    <location>
        <begin position="64"/>
        <end position="84"/>
    </location>
</feature>
<keyword evidence="1" id="KW-0472">Membrane</keyword>
<evidence type="ECO:0000256" key="1">
    <source>
        <dbReference type="SAM" id="Phobius"/>
    </source>
</evidence>
<dbReference type="Proteomes" id="UP000614410">
    <property type="component" value="Unassembled WGS sequence"/>
</dbReference>
<gene>
    <name evidence="2" type="ORF">JF887_01195</name>
</gene>
<proteinExistence type="predicted"/>
<reference evidence="2 3" key="1">
    <citation type="submission" date="2020-10" db="EMBL/GenBank/DDBJ databases">
        <title>Ca. Dormibacterota MAGs.</title>
        <authorList>
            <person name="Montgomery K."/>
        </authorList>
    </citation>
    <scope>NUCLEOTIDE SEQUENCE [LARGE SCALE GENOMIC DNA]</scope>
    <source>
        <strain evidence="2">Mitchell_Peninsula_5</strain>
    </source>
</reference>
<keyword evidence="1" id="KW-1133">Transmembrane helix</keyword>
<accession>A0A934NII0</accession>
<name>A0A934NII0_9BACT</name>
<evidence type="ECO:0000313" key="3">
    <source>
        <dbReference type="Proteomes" id="UP000614410"/>
    </source>
</evidence>
<feature type="transmembrane region" description="Helical" evidence="1">
    <location>
        <begin position="248"/>
        <end position="269"/>
    </location>
</feature>
<sequence>MFLPIIGHAFGKRYDLPVPLWLFVFGGALVVFLSFLLVLPRAVAPVRTTESQYADRSQLRAPSPIRWIIAGAVTVGLIAAGLVGSQAVAENIVPSFFWLLVWVAVPISCGVIGDWTRPVNPFAALARVVDRPELRRVLLGSEEVVTWPEWLGWWPAAVLFFAMACGELVYNGDATRPGFTATCLLVYALLSSVAGFFVGAPTWTDRGETFSVLFATWGRLGWLRFGALGRRGLGGGLRVPFTADASRITFVLLLLVSVSFDGLLSTPAWRSFRTAIPLTGVRFELFETAAFAGLVLAAWCLFGGFAALVRRVGNLEGSTLTVLSGLLPSLLPIALGYLVAHNAEYIVINGQLFIPLLGNPAGIVGVHLLPAPFNDSYEINPNLLPSSVVWYAQVVLIVFVHIVAVVQAHRYLGHAARSQAAAQRSEWPWIVAMVGYTMTSLWLLAQPLVETTASAVVRGAGTLAMMLR</sequence>
<feature type="transmembrane region" description="Helical" evidence="1">
    <location>
        <begin position="388"/>
        <end position="406"/>
    </location>
</feature>
<organism evidence="2 3">
    <name type="scientific">Candidatus Amunia macphersoniae</name>
    <dbReference type="NCBI Taxonomy" id="3127014"/>
    <lineage>
        <taxon>Bacteria</taxon>
        <taxon>Bacillati</taxon>
        <taxon>Candidatus Dormiibacterota</taxon>
        <taxon>Candidatus Dormibacteria</taxon>
        <taxon>Candidatus Aeolococcales</taxon>
        <taxon>Candidatus Aeolococcaceae</taxon>
        <taxon>Candidatus Amunia</taxon>
    </lineage>
</organism>
<keyword evidence="1" id="KW-0812">Transmembrane</keyword>
<evidence type="ECO:0000313" key="2">
    <source>
        <dbReference type="EMBL" id="MBJ7608034.1"/>
    </source>
</evidence>
<feature type="transmembrane region" description="Helical" evidence="1">
    <location>
        <begin position="427"/>
        <end position="445"/>
    </location>
</feature>
<feature type="transmembrane region" description="Helical" evidence="1">
    <location>
        <begin position="182"/>
        <end position="203"/>
    </location>
</feature>
<feature type="transmembrane region" description="Helical" evidence="1">
    <location>
        <begin position="20"/>
        <end position="44"/>
    </location>
</feature>
<dbReference type="EMBL" id="JAEKNN010000006">
    <property type="protein sequence ID" value="MBJ7608034.1"/>
    <property type="molecule type" value="Genomic_DNA"/>
</dbReference>
<feature type="transmembrane region" description="Helical" evidence="1">
    <location>
        <begin position="96"/>
        <end position="113"/>
    </location>
</feature>